<dbReference type="GeneID" id="25918255"/>
<feature type="non-terminal residue" evidence="1">
    <location>
        <position position="57"/>
    </location>
</feature>
<accession>A0A0L0EZ57</accession>
<proteinExistence type="predicted"/>
<sequence>MQKFVKPLGAMLIRMRADSKQDGKQKGVSDNKEKLERMRELLGQDRAKTKTPMMNLR</sequence>
<protein>
    <submittedName>
        <fullName evidence="1">Uncharacterized protein</fullName>
    </submittedName>
</protein>
<dbReference type="AlphaFoldDB" id="A0A0L0EZ57"/>
<dbReference type="Proteomes" id="UP000054560">
    <property type="component" value="Unassembled WGS sequence"/>
</dbReference>
<keyword evidence="2" id="KW-1185">Reference proteome</keyword>
<evidence type="ECO:0000313" key="2">
    <source>
        <dbReference type="Proteomes" id="UP000054560"/>
    </source>
</evidence>
<evidence type="ECO:0000313" key="1">
    <source>
        <dbReference type="EMBL" id="KNC69732.1"/>
    </source>
</evidence>
<organism evidence="1 2">
    <name type="scientific">Sphaeroforma arctica JP610</name>
    <dbReference type="NCBI Taxonomy" id="667725"/>
    <lineage>
        <taxon>Eukaryota</taxon>
        <taxon>Ichthyosporea</taxon>
        <taxon>Ichthyophonida</taxon>
        <taxon>Sphaeroforma</taxon>
    </lineage>
</organism>
<name>A0A0L0EZ57_9EUKA</name>
<dbReference type="EMBL" id="KQ253541">
    <property type="protein sequence ID" value="KNC69732.1"/>
    <property type="molecule type" value="Genomic_DNA"/>
</dbReference>
<dbReference type="RefSeq" id="XP_014143634.1">
    <property type="nucleotide sequence ID" value="XM_014288159.1"/>
</dbReference>
<gene>
    <name evidence="1" type="ORF">SARC_17751</name>
</gene>
<reference evidence="1 2" key="1">
    <citation type="submission" date="2011-02" db="EMBL/GenBank/DDBJ databases">
        <title>The Genome Sequence of Sphaeroforma arctica JP610.</title>
        <authorList>
            <consortium name="The Broad Institute Genome Sequencing Platform"/>
            <person name="Russ C."/>
            <person name="Cuomo C."/>
            <person name="Young S.K."/>
            <person name="Zeng Q."/>
            <person name="Gargeya S."/>
            <person name="Alvarado L."/>
            <person name="Berlin A."/>
            <person name="Chapman S.B."/>
            <person name="Chen Z."/>
            <person name="Freedman E."/>
            <person name="Gellesch M."/>
            <person name="Goldberg J."/>
            <person name="Griggs A."/>
            <person name="Gujja S."/>
            <person name="Heilman E."/>
            <person name="Heiman D."/>
            <person name="Howarth C."/>
            <person name="Mehta T."/>
            <person name="Neiman D."/>
            <person name="Pearson M."/>
            <person name="Roberts A."/>
            <person name="Saif S."/>
            <person name="Shea T."/>
            <person name="Shenoy N."/>
            <person name="Sisk P."/>
            <person name="Stolte C."/>
            <person name="Sykes S."/>
            <person name="White J."/>
            <person name="Yandava C."/>
            <person name="Burger G."/>
            <person name="Gray M.W."/>
            <person name="Holland P.W.H."/>
            <person name="King N."/>
            <person name="Lang F.B.F."/>
            <person name="Roger A.J."/>
            <person name="Ruiz-Trillo I."/>
            <person name="Haas B."/>
            <person name="Nusbaum C."/>
            <person name="Birren B."/>
        </authorList>
    </citation>
    <scope>NUCLEOTIDE SEQUENCE [LARGE SCALE GENOMIC DNA]</scope>
    <source>
        <strain evidence="1 2">JP610</strain>
    </source>
</reference>